<evidence type="ECO:0000313" key="2">
    <source>
        <dbReference type="EMBL" id="UPL10153.1"/>
    </source>
</evidence>
<name>A0ABY4IFV6_9MICO</name>
<reference evidence="2 3" key="1">
    <citation type="submission" date="2021-06" db="EMBL/GenBank/DDBJ databases">
        <title>Genome-based taxonomic framework of Microbacterium strains isolated from marine environment, the description of four new species and reclassification of four preexisting species.</title>
        <authorList>
            <person name="Lee S.D."/>
            <person name="Kim S.-M."/>
            <person name="Byeon Y.-S."/>
            <person name="Yang H.L."/>
            <person name="Kim I.S."/>
        </authorList>
    </citation>
    <scope>NUCLEOTIDE SEQUENCE [LARGE SCALE GENOMIC DNA]</scope>
    <source>
        <strain evidence="2 3">SSW1-51</strain>
    </source>
</reference>
<organism evidence="2 3">
    <name type="scientific">Microbacterium sufflavum</name>
    <dbReference type="NCBI Taxonomy" id="2851649"/>
    <lineage>
        <taxon>Bacteria</taxon>
        <taxon>Bacillati</taxon>
        <taxon>Actinomycetota</taxon>
        <taxon>Actinomycetes</taxon>
        <taxon>Micrococcales</taxon>
        <taxon>Microbacteriaceae</taxon>
        <taxon>Microbacterium</taxon>
    </lineage>
</organism>
<evidence type="ECO:0008006" key="4">
    <source>
        <dbReference type="Google" id="ProtNLM"/>
    </source>
</evidence>
<protein>
    <recommendedName>
        <fullName evidence="4">PKD domain-containing protein</fullName>
    </recommendedName>
</protein>
<dbReference type="RefSeq" id="WP_247982280.1">
    <property type="nucleotide sequence ID" value="NZ_CP078076.1"/>
</dbReference>
<feature type="compositionally biased region" description="Polar residues" evidence="1">
    <location>
        <begin position="9"/>
        <end position="18"/>
    </location>
</feature>
<dbReference type="Proteomes" id="UP000831467">
    <property type="component" value="Chromosome"/>
</dbReference>
<evidence type="ECO:0000256" key="1">
    <source>
        <dbReference type="SAM" id="MobiDB-lite"/>
    </source>
</evidence>
<feature type="region of interest" description="Disordered" evidence="1">
    <location>
        <begin position="1"/>
        <end position="41"/>
    </location>
</feature>
<proteinExistence type="predicted"/>
<keyword evidence="3" id="KW-1185">Reference proteome</keyword>
<gene>
    <name evidence="2" type="ORF">KV394_03085</name>
</gene>
<dbReference type="EMBL" id="CP078076">
    <property type="protein sequence ID" value="UPL10153.1"/>
    <property type="molecule type" value="Genomic_DNA"/>
</dbReference>
<accession>A0ABY4IFV6</accession>
<sequence length="225" mass="23154">MAGAEGRQLTVTATQTTPAPRGDSAPRGRKNGSAEPKPADPCAAVPYPYKASCGIYGVRVTSADGDPLTISDLARFAPEPVATAAEPGGVGVAGLPTNFVTAATAHTQQGTILDLAVTVRFTPTAFDTTFGDGTSATTATGGRTWAAAHQPQFTPTPTSHVYRDRGTYTAVTTVRYTAEVDLGNGWFPVAGELSVAGPAQSIRIYEATSALVRYTCDEQPTAAGC</sequence>
<evidence type="ECO:0000313" key="3">
    <source>
        <dbReference type="Proteomes" id="UP000831467"/>
    </source>
</evidence>